<accession>A0A1I7XKN1</accession>
<protein>
    <submittedName>
        <fullName evidence="9">TPR_REGION domain-containing protein</fullName>
    </submittedName>
</protein>
<dbReference type="InterPro" id="IPR011990">
    <property type="entry name" value="TPR-like_helical_dom_sf"/>
</dbReference>
<dbReference type="SUPFAM" id="SSF48452">
    <property type="entry name" value="TPR-like"/>
    <property type="match status" value="1"/>
</dbReference>
<evidence type="ECO:0000256" key="2">
    <source>
        <dbReference type="ARBA" id="ARBA00022737"/>
    </source>
</evidence>
<sequence>MDQHIGLLKQFVHAIKANTNLLHDPKLDFFREYIEGMGGTIPPKKCEPESSDAEENSTSGIPSEQNTSVEEEYPPIPYPEDIDNSGVIEADNDTDLPMGDDKKEPSDEDLNKASEERENAMVAFSNDNFDEAIAHYTTAIQHNPRSAMLFAKRASVLLKLKKPVAAIRDCDKAISINPDSSQGYKFRGRAHRLLGKWVEAHNDLAMACKLDYDDSTNEWLKEVEPNVS</sequence>
<evidence type="ECO:0000259" key="7">
    <source>
        <dbReference type="Pfam" id="PF18253"/>
    </source>
</evidence>
<keyword evidence="3" id="KW-0802">TPR repeat</keyword>
<evidence type="ECO:0000256" key="4">
    <source>
        <dbReference type="ARBA" id="ARBA00037033"/>
    </source>
</evidence>
<reference evidence="9" key="1">
    <citation type="submission" date="2016-11" db="UniProtKB">
        <authorList>
            <consortium name="WormBaseParasite"/>
        </authorList>
    </citation>
    <scope>IDENTIFICATION</scope>
</reference>
<organism evidence="8 9">
    <name type="scientific">Heterorhabditis bacteriophora</name>
    <name type="common">Entomopathogenic nematode worm</name>
    <dbReference type="NCBI Taxonomy" id="37862"/>
    <lineage>
        <taxon>Eukaryota</taxon>
        <taxon>Metazoa</taxon>
        <taxon>Ecdysozoa</taxon>
        <taxon>Nematoda</taxon>
        <taxon>Chromadorea</taxon>
        <taxon>Rhabditida</taxon>
        <taxon>Rhabditina</taxon>
        <taxon>Rhabditomorpha</taxon>
        <taxon>Strongyloidea</taxon>
        <taxon>Heterorhabditidae</taxon>
        <taxon>Heterorhabditis</taxon>
    </lineage>
</organism>
<keyword evidence="8" id="KW-1185">Reference proteome</keyword>
<dbReference type="Pfam" id="PF18253">
    <property type="entry name" value="HipN"/>
    <property type="match status" value="1"/>
</dbReference>
<dbReference type="AlphaFoldDB" id="A0A1I7XKN1"/>
<dbReference type="Gene3D" id="6.10.250.3420">
    <property type="match status" value="1"/>
</dbReference>
<name>A0A1I7XKN1_HETBA</name>
<dbReference type="Gene3D" id="1.25.40.10">
    <property type="entry name" value="Tetratricopeptide repeat domain"/>
    <property type="match status" value="1"/>
</dbReference>
<feature type="domain" description="Hsp70-interacting protein N-terminal" evidence="7">
    <location>
        <begin position="2"/>
        <end position="42"/>
    </location>
</feature>
<dbReference type="CDD" id="cd14438">
    <property type="entry name" value="Hip_N"/>
    <property type="match status" value="1"/>
</dbReference>
<feature type="compositionally biased region" description="Basic and acidic residues" evidence="6">
    <location>
        <begin position="99"/>
        <end position="114"/>
    </location>
</feature>
<dbReference type="FunFam" id="1.25.40.10:FF:000112">
    <property type="entry name" value="FAM10 family protein"/>
    <property type="match status" value="1"/>
</dbReference>
<dbReference type="WBParaSite" id="Hba_18271">
    <property type="protein sequence ID" value="Hba_18271"/>
    <property type="gene ID" value="Hba_18271"/>
</dbReference>
<dbReference type="GO" id="GO:0030544">
    <property type="term" value="F:Hsp70 protein binding"/>
    <property type="evidence" value="ECO:0007669"/>
    <property type="project" value="TreeGrafter"/>
</dbReference>
<comment type="function">
    <text evidence="4">One HIP oligomer binds the ATPase domains of at least two HSC70 molecules dependent on activation of the HSC70 ATPase by HSP40. Stabilizes the ADP state of HSC70 that has a high affinity for substrate protein. Through its own chaperone activity, it may contribute to the interaction of HSC70 with various target proteins.</text>
</comment>
<comment type="subunit">
    <text evidence="5">Homotetramer. Interacts with Hsc70 as well as DNAJ homologs and Hsp90.</text>
</comment>
<evidence type="ECO:0000256" key="1">
    <source>
        <dbReference type="ARBA" id="ARBA00009015"/>
    </source>
</evidence>
<comment type="similarity">
    <text evidence="1">Belongs to the FAM10 family.</text>
</comment>
<feature type="compositionally biased region" description="Polar residues" evidence="6">
    <location>
        <begin position="56"/>
        <end position="68"/>
    </location>
</feature>
<dbReference type="SMART" id="SM00028">
    <property type="entry name" value="TPR"/>
    <property type="match status" value="3"/>
</dbReference>
<dbReference type="GO" id="GO:0046983">
    <property type="term" value="F:protein dimerization activity"/>
    <property type="evidence" value="ECO:0007669"/>
    <property type="project" value="InterPro"/>
</dbReference>
<dbReference type="GO" id="GO:1902494">
    <property type="term" value="C:catalytic complex"/>
    <property type="evidence" value="ECO:0007669"/>
    <property type="project" value="UniProtKB-ARBA"/>
</dbReference>
<dbReference type="InterPro" id="IPR034649">
    <property type="entry name" value="Hip_N"/>
</dbReference>
<proteinExistence type="inferred from homology"/>
<dbReference type="InterPro" id="IPR019734">
    <property type="entry name" value="TPR_rpt"/>
</dbReference>
<dbReference type="FunFam" id="6.10.250.3420:FF:000001">
    <property type="entry name" value="Hsc70-interacting protein-like protein"/>
    <property type="match status" value="1"/>
</dbReference>
<evidence type="ECO:0000256" key="6">
    <source>
        <dbReference type="SAM" id="MobiDB-lite"/>
    </source>
</evidence>
<dbReference type="Proteomes" id="UP000095283">
    <property type="component" value="Unplaced"/>
</dbReference>
<feature type="region of interest" description="Disordered" evidence="6">
    <location>
        <begin position="40"/>
        <end position="114"/>
    </location>
</feature>
<dbReference type="GO" id="GO:0005634">
    <property type="term" value="C:nucleus"/>
    <property type="evidence" value="ECO:0007669"/>
    <property type="project" value="UniProtKB-ARBA"/>
</dbReference>
<evidence type="ECO:0000256" key="5">
    <source>
        <dbReference type="ARBA" id="ARBA00064040"/>
    </source>
</evidence>
<dbReference type="PANTHER" id="PTHR45883">
    <property type="entry name" value="HSC70-INTERACTING PROTEIN"/>
    <property type="match status" value="1"/>
</dbReference>
<dbReference type="PANTHER" id="PTHR45883:SF2">
    <property type="entry name" value="HSC70-INTERACTING PROTEIN"/>
    <property type="match status" value="1"/>
</dbReference>
<keyword evidence="2" id="KW-0677">Repeat</keyword>
<evidence type="ECO:0000256" key="3">
    <source>
        <dbReference type="ARBA" id="ARBA00022803"/>
    </source>
</evidence>
<evidence type="ECO:0000313" key="9">
    <source>
        <dbReference type="WBParaSite" id="Hba_18271"/>
    </source>
</evidence>
<evidence type="ECO:0000313" key="8">
    <source>
        <dbReference type="Proteomes" id="UP000095283"/>
    </source>
</evidence>